<organism evidence="13 14">
    <name type="scientific">Novosphingobium kalidii</name>
    <dbReference type="NCBI Taxonomy" id="3230299"/>
    <lineage>
        <taxon>Bacteria</taxon>
        <taxon>Pseudomonadati</taxon>
        <taxon>Pseudomonadota</taxon>
        <taxon>Alphaproteobacteria</taxon>
        <taxon>Sphingomonadales</taxon>
        <taxon>Sphingomonadaceae</taxon>
        <taxon>Novosphingobium</taxon>
    </lineage>
</organism>
<evidence type="ECO:0000256" key="10">
    <source>
        <dbReference type="SAM" id="Coils"/>
    </source>
</evidence>
<evidence type="ECO:0000259" key="12">
    <source>
        <dbReference type="Pfam" id="PF26002"/>
    </source>
</evidence>
<dbReference type="Gene3D" id="2.40.30.170">
    <property type="match status" value="1"/>
</dbReference>
<evidence type="ECO:0000313" key="13">
    <source>
        <dbReference type="EMBL" id="MET1755171.1"/>
    </source>
</evidence>
<comment type="caution">
    <text evidence="13">The sequence shown here is derived from an EMBL/GenBank/DDBJ whole genome shotgun (WGS) entry which is preliminary data.</text>
</comment>
<dbReference type="InterPro" id="IPR010129">
    <property type="entry name" value="T1SS_HlyD"/>
</dbReference>
<protein>
    <recommendedName>
        <fullName evidence="9">Membrane fusion protein (MFP) family protein</fullName>
    </recommendedName>
</protein>
<evidence type="ECO:0000256" key="9">
    <source>
        <dbReference type="RuleBase" id="RU365093"/>
    </source>
</evidence>
<dbReference type="Pfam" id="PF26002">
    <property type="entry name" value="Beta-barrel_AprE"/>
    <property type="match status" value="1"/>
</dbReference>
<keyword evidence="3 9" id="KW-0813">Transport</keyword>
<dbReference type="InterPro" id="IPR058781">
    <property type="entry name" value="HH_AprE-like"/>
</dbReference>
<dbReference type="PANTHER" id="PTHR30386">
    <property type="entry name" value="MEMBRANE FUSION SUBUNIT OF EMRAB-TOLC MULTIDRUG EFFLUX PUMP"/>
    <property type="match status" value="1"/>
</dbReference>
<name>A0ABV2CZY8_9SPHN</name>
<dbReference type="RefSeq" id="WP_353983648.1">
    <property type="nucleotide sequence ID" value="NZ_JBEWLY010000013.1"/>
</dbReference>
<reference evidence="13 14" key="1">
    <citation type="submission" date="2024-07" db="EMBL/GenBank/DDBJ databases">
        <title>Novosphingobium kalidii RD2P27.</title>
        <authorList>
            <person name="Sun J.-Q."/>
        </authorList>
    </citation>
    <scope>NUCLEOTIDE SEQUENCE [LARGE SCALE GENOMIC DNA]</scope>
    <source>
        <strain evidence="13 14">RD2P27</strain>
    </source>
</reference>
<dbReference type="Pfam" id="PF25994">
    <property type="entry name" value="HH_AprE"/>
    <property type="match status" value="1"/>
</dbReference>
<dbReference type="PANTHER" id="PTHR30386:SF17">
    <property type="entry name" value="ALKALINE PROTEASE SECRETION PROTEIN APRE"/>
    <property type="match status" value="1"/>
</dbReference>
<dbReference type="NCBIfam" id="TIGR01843">
    <property type="entry name" value="type_I_hlyD"/>
    <property type="match status" value="1"/>
</dbReference>
<keyword evidence="6" id="KW-0812">Transmembrane</keyword>
<feature type="domain" description="AprE-like beta-barrel" evidence="12">
    <location>
        <begin position="332"/>
        <end position="420"/>
    </location>
</feature>
<keyword evidence="10" id="KW-0175">Coiled coil</keyword>
<evidence type="ECO:0000256" key="3">
    <source>
        <dbReference type="ARBA" id="ARBA00022448"/>
    </source>
</evidence>
<sequence length="442" mass="48058">MNTLVMNAPAGFMQDGEIERSLRRTRSIALLALAVLFLGLGLAAVLVPIGGSVVGQGRLGAETEVKRISHPTGGIVAEIHVRDGDRVKAGQLLIRLDTSVSEVSADLSARSVDQLLAHQARLQAETQGLGAITFPPELASRTDPSAQDAMATERRLFGLRATSRTGQRGQLHERTRQLREQIAGFQAQIAALGKQKALIEPEREGVRQLWERGLVTISRRNELERTAVDMDGSIGALQARIAETRARISETNEQAISLDQNARSDAGAELAQVTAALNEQRVRSASAGDQYSRSLIKAPYDGVIDKLAVATIGGVIPPTDTIMEIVPDRDRMIVEAAISPTDVDRVNIGQDVRVRLSAFNGQTTPEIAGRVTFVSAERTEDSAQGMSFYRIQVQLDQSEIKRERLQLKAGMPAEVFVSTGSRSMLSYLTKPFRDQMARAFND</sequence>
<dbReference type="EMBL" id="JBEWLY010000013">
    <property type="protein sequence ID" value="MET1755171.1"/>
    <property type="molecule type" value="Genomic_DNA"/>
</dbReference>
<comment type="similarity">
    <text evidence="2 9">Belongs to the membrane fusion protein (MFP) (TC 8.A.1) family.</text>
</comment>
<gene>
    <name evidence="13" type="ORF">ABVV53_06850</name>
</gene>
<dbReference type="Gene3D" id="2.40.50.100">
    <property type="match status" value="1"/>
</dbReference>
<dbReference type="Proteomes" id="UP001548713">
    <property type="component" value="Unassembled WGS sequence"/>
</dbReference>
<dbReference type="PRINTS" id="PR01490">
    <property type="entry name" value="RTXTOXIND"/>
</dbReference>
<evidence type="ECO:0000256" key="5">
    <source>
        <dbReference type="ARBA" id="ARBA00022519"/>
    </source>
</evidence>
<dbReference type="InterPro" id="IPR050739">
    <property type="entry name" value="MFP"/>
</dbReference>
<accession>A0ABV2CZY8</accession>
<keyword evidence="5 9" id="KW-0997">Cell inner membrane</keyword>
<evidence type="ECO:0000256" key="2">
    <source>
        <dbReference type="ARBA" id="ARBA00009477"/>
    </source>
</evidence>
<proteinExistence type="inferred from homology"/>
<evidence type="ECO:0000256" key="7">
    <source>
        <dbReference type="ARBA" id="ARBA00022989"/>
    </source>
</evidence>
<keyword evidence="7" id="KW-1133">Transmembrane helix</keyword>
<feature type="coiled-coil region" evidence="10">
    <location>
        <begin position="234"/>
        <end position="261"/>
    </location>
</feature>
<evidence type="ECO:0000256" key="4">
    <source>
        <dbReference type="ARBA" id="ARBA00022475"/>
    </source>
</evidence>
<keyword evidence="14" id="KW-1185">Reference proteome</keyword>
<keyword evidence="4 9" id="KW-1003">Cell membrane</keyword>
<evidence type="ECO:0000259" key="11">
    <source>
        <dbReference type="Pfam" id="PF25994"/>
    </source>
</evidence>
<feature type="domain" description="AprE-like long alpha-helical hairpin" evidence="11">
    <location>
        <begin position="109"/>
        <end position="290"/>
    </location>
</feature>
<keyword evidence="8" id="KW-0472">Membrane</keyword>
<comment type="subcellular location">
    <subcellularLocation>
        <location evidence="1 9">Cell inner membrane</location>
        <topology evidence="1 9">Single-pass membrane protein</topology>
    </subcellularLocation>
</comment>
<evidence type="ECO:0000256" key="6">
    <source>
        <dbReference type="ARBA" id="ARBA00022692"/>
    </source>
</evidence>
<evidence type="ECO:0000313" key="14">
    <source>
        <dbReference type="Proteomes" id="UP001548713"/>
    </source>
</evidence>
<evidence type="ECO:0000256" key="8">
    <source>
        <dbReference type="ARBA" id="ARBA00023136"/>
    </source>
</evidence>
<dbReference type="InterPro" id="IPR058982">
    <property type="entry name" value="Beta-barrel_AprE"/>
</dbReference>
<evidence type="ECO:0000256" key="1">
    <source>
        <dbReference type="ARBA" id="ARBA00004377"/>
    </source>
</evidence>